<evidence type="ECO:0000256" key="6">
    <source>
        <dbReference type="HAMAP-Rule" id="MF_00587"/>
    </source>
</evidence>
<dbReference type="GeneID" id="26136058"/>
<dbReference type="HAMAP" id="MF_00587">
    <property type="entry name" value="tRNA_methyltr_TrmY"/>
    <property type="match status" value="1"/>
</dbReference>
<keyword evidence="5 6" id="KW-0819">tRNA processing</keyword>
<dbReference type="NCBIfam" id="NF002560">
    <property type="entry name" value="PRK02135.1"/>
    <property type="match status" value="1"/>
</dbReference>
<dbReference type="InterPro" id="IPR029028">
    <property type="entry name" value="Alpha/beta_knot_MTases"/>
</dbReference>
<evidence type="ECO:0000256" key="4">
    <source>
        <dbReference type="ARBA" id="ARBA00022691"/>
    </source>
</evidence>
<keyword evidence="4 6" id="KW-0949">S-adenosyl-L-methionine</keyword>
<dbReference type="PANTHER" id="PTHR40703">
    <property type="entry name" value="TRNA (PSEUDOURIDINE(54)-N(1))-METHYLTRANSFERASE"/>
    <property type="match status" value="1"/>
</dbReference>
<dbReference type="EC" id="2.1.1.257" evidence="6"/>
<evidence type="ECO:0000256" key="5">
    <source>
        <dbReference type="ARBA" id="ARBA00022694"/>
    </source>
</evidence>
<dbReference type="RefSeq" id="WP_056934989.1">
    <property type="nucleotide sequence ID" value="NZ_CP013050.1"/>
</dbReference>
<dbReference type="SUPFAM" id="SSF75217">
    <property type="entry name" value="alpha/beta knot"/>
    <property type="match status" value="1"/>
</dbReference>
<protein>
    <recommendedName>
        <fullName evidence="6">tRNA (pseudouridine(54)-N(1))-methyltransferase</fullName>
        <ecNumber evidence="6">2.1.1.257</ecNumber>
    </recommendedName>
</protein>
<name>A0A0S1XAD8_THEBA</name>
<comment type="function">
    <text evidence="6">Specifically catalyzes the N1-methylation of pseudouridine at position 54 (Psi54) in tRNAs.</text>
</comment>
<dbReference type="GO" id="GO:0008757">
    <property type="term" value="F:S-adenosylmethionine-dependent methyltransferase activity"/>
    <property type="evidence" value="ECO:0007669"/>
    <property type="project" value="UniProtKB-UniRule"/>
</dbReference>
<dbReference type="Pfam" id="PF04013">
    <property type="entry name" value="Methyltrn_RNA_2"/>
    <property type="match status" value="1"/>
</dbReference>
<feature type="binding site" evidence="6">
    <location>
        <position position="135"/>
    </location>
    <ligand>
        <name>S-adenosyl-L-methionine</name>
        <dbReference type="ChEBI" id="CHEBI:59789"/>
    </ligand>
</feature>
<comment type="caution">
    <text evidence="6">Lacks conserved residue(s) required for the propagation of feature annotation.</text>
</comment>
<dbReference type="STRING" id="55802.TBCH5v1_0782"/>
<evidence type="ECO:0000256" key="2">
    <source>
        <dbReference type="ARBA" id="ARBA00022603"/>
    </source>
</evidence>
<proteinExistence type="inferred from homology"/>
<keyword evidence="3 6" id="KW-0808">Transferase</keyword>
<organism evidence="7 8">
    <name type="scientific">Thermococcus barophilus</name>
    <dbReference type="NCBI Taxonomy" id="55802"/>
    <lineage>
        <taxon>Archaea</taxon>
        <taxon>Methanobacteriati</taxon>
        <taxon>Methanobacteriota</taxon>
        <taxon>Thermococci</taxon>
        <taxon>Thermococcales</taxon>
        <taxon>Thermococcaceae</taxon>
        <taxon>Thermococcus</taxon>
    </lineage>
</organism>
<comment type="subunit">
    <text evidence="6">Homodimer.</text>
</comment>
<keyword evidence="1 6" id="KW-0963">Cytoplasm</keyword>
<dbReference type="Proteomes" id="UP000066042">
    <property type="component" value="Chromosome"/>
</dbReference>
<keyword evidence="2 6" id="KW-0489">Methyltransferase</keyword>
<dbReference type="PATRIC" id="fig|55802.8.peg.777"/>
<dbReference type="CDD" id="cd18087">
    <property type="entry name" value="TrmY-like"/>
    <property type="match status" value="1"/>
</dbReference>
<dbReference type="EMBL" id="CP013050">
    <property type="protein sequence ID" value="ALM74737.1"/>
    <property type="molecule type" value="Genomic_DNA"/>
</dbReference>
<dbReference type="Gene3D" id="3.40.1280.10">
    <property type="match status" value="1"/>
</dbReference>
<evidence type="ECO:0000313" key="8">
    <source>
        <dbReference type="Proteomes" id="UP000066042"/>
    </source>
</evidence>
<dbReference type="PANTHER" id="PTHR40703:SF1">
    <property type="entry name" value="TRNA (PSEUDOURIDINE(54)-N(1))-METHYLTRANSFERASE"/>
    <property type="match status" value="1"/>
</dbReference>
<sequence length="201" mass="22682">MRIFIIKANHAHTKADFSLKDLPGTSGRIDLLCRSINSAFLLSHGFRKNVRVWLNLNGPPNPPKTIRFEGSEIRPKTINPDERSIAKLIIKALKAGERIRDPGKEHQVLPGIYISNLTFEDIIRKTLKTAKLYYLHEEGKPIAEVNFKGNIAFVLGDHVGLSDEDEAFLENIAEKISIGRKRYLTSHVIAYVNIFLDNLGI</sequence>
<dbReference type="GO" id="GO:0008175">
    <property type="term" value="F:tRNA methyltransferase activity"/>
    <property type="evidence" value="ECO:0007669"/>
    <property type="project" value="UniProtKB-UniRule"/>
</dbReference>
<comment type="catalytic activity">
    <reaction evidence="6">
        <text>pseudouridine(54) in tRNA + S-adenosyl-L-methionine = N(1)-methylpseudouridine(54) in tRNA + S-adenosyl-L-homocysteine + H(+)</text>
        <dbReference type="Rhea" id="RHEA:55292"/>
        <dbReference type="Rhea" id="RHEA-COMP:14140"/>
        <dbReference type="Rhea" id="RHEA-COMP:14141"/>
        <dbReference type="ChEBI" id="CHEBI:15378"/>
        <dbReference type="ChEBI" id="CHEBI:57856"/>
        <dbReference type="ChEBI" id="CHEBI:59789"/>
        <dbReference type="ChEBI" id="CHEBI:65314"/>
        <dbReference type="ChEBI" id="CHEBI:74890"/>
        <dbReference type="EC" id="2.1.1.257"/>
    </reaction>
</comment>
<dbReference type="InterPro" id="IPR029026">
    <property type="entry name" value="tRNA_m1G_MTases_N"/>
</dbReference>
<dbReference type="AlphaFoldDB" id="A0A0S1XAD8"/>
<comment type="similarity">
    <text evidence="6">Belongs to the methyltransferase superfamily. TrmY family.</text>
</comment>
<reference evidence="7 8" key="1">
    <citation type="journal article" date="2016" name="Genome Announc.">
        <title>Complete genome sequence of the hyperthermophilic and piezophilic archaeon Thermococcus barophilus Ch5, capable of growth at the expense of hydrogenogenesis from carbon monoxide and formate.</title>
        <authorList>
            <person name="Oger P."/>
            <person name="Sokolova T.G."/>
            <person name="Kozhevnikova D.A."/>
            <person name="Taranov E.A."/>
            <person name="Vannier P."/>
            <person name="Lee H.S."/>
            <person name="Kwon K.K."/>
            <person name="Kang S.G."/>
            <person name="Lee J.H."/>
            <person name="Bonch-Osmolovskaya E.A."/>
            <person name="Lebedinsky A.V."/>
        </authorList>
    </citation>
    <scope>NUCLEOTIDE SEQUENCE [LARGE SCALE GENOMIC DNA]</scope>
    <source>
        <strain evidence="8">Ch5</strain>
    </source>
</reference>
<accession>A0A0S1XAD8</accession>
<feature type="binding site" evidence="6">
    <location>
        <position position="156"/>
    </location>
    <ligand>
        <name>S-adenosyl-L-methionine</name>
        <dbReference type="ChEBI" id="CHEBI:59789"/>
    </ligand>
</feature>
<dbReference type="GO" id="GO:0030488">
    <property type="term" value="P:tRNA methylation"/>
    <property type="evidence" value="ECO:0007669"/>
    <property type="project" value="UniProtKB-UniRule"/>
</dbReference>
<evidence type="ECO:0000256" key="3">
    <source>
        <dbReference type="ARBA" id="ARBA00022679"/>
    </source>
</evidence>
<dbReference type="InterPro" id="IPR007158">
    <property type="entry name" value="TrmY"/>
</dbReference>
<gene>
    <name evidence="6" type="primary">trmY</name>
    <name evidence="7" type="ORF">TBCH5v1_0782</name>
</gene>
<evidence type="ECO:0000313" key="7">
    <source>
        <dbReference type="EMBL" id="ALM74737.1"/>
    </source>
</evidence>
<comment type="subcellular location">
    <subcellularLocation>
        <location evidence="6">Cytoplasm</location>
    </subcellularLocation>
</comment>
<evidence type="ECO:0000256" key="1">
    <source>
        <dbReference type="ARBA" id="ARBA00022490"/>
    </source>
</evidence>
<dbReference type="GO" id="GO:0005737">
    <property type="term" value="C:cytoplasm"/>
    <property type="evidence" value="ECO:0007669"/>
    <property type="project" value="UniProtKB-SubCell"/>
</dbReference>